<evidence type="ECO:0000313" key="3">
    <source>
        <dbReference type="EMBL" id="OEO30708.1"/>
    </source>
</evidence>
<accession>A0A1E5XQ41</accession>
<gene>
    <name evidence="3" type="ORF">VW23_019765</name>
</gene>
<dbReference type="AlphaFoldDB" id="A0A1E5XQ41"/>
<dbReference type="GO" id="GO:0016491">
    <property type="term" value="F:oxidoreductase activity"/>
    <property type="evidence" value="ECO:0007669"/>
    <property type="project" value="InterPro"/>
</dbReference>
<dbReference type="InterPro" id="IPR050553">
    <property type="entry name" value="Thioredoxin_ResA/DsbE_sf"/>
</dbReference>
<dbReference type="PANTHER" id="PTHR42852">
    <property type="entry name" value="THIOL:DISULFIDE INTERCHANGE PROTEIN DSBE"/>
    <property type="match status" value="1"/>
</dbReference>
<feature type="compositionally biased region" description="Polar residues" evidence="1">
    <location>
        <begin position="14"/>
        <end position="28"/>
    </location>
</feature>
<dbReference type="InterPro" id="IPR013766">
    <property type="entry name" value="Thioredoxin_domain"/>
</dbReference>
<proteinExistence type="predicted"/>
<evidence type="ECO:0000313" key="4">
    <source>
        <dbReference type="Proteomes" id="UP000095463"/>
    </source>
</evidence>
<reference evidence="3 4" key="1">
    <citation type="journal article" date="2015" name="Genome Announc.">
        <title>Genome Assemblies of Three Soil-Associated Devosia species: D. insulae, D. limi, and D. soli.</title>
        <authorList>
            <person name="Hassan Y.I."/>
            <person name="Lepp D."/>
            <person name="Zhou T."/>
        </authorList>
    </citation>
    <scope>NUCLEOTIDE SEQUENCE [LARGE SCALE GENOMIC DNA]</scope>
    <source>
        <strain evidence="3 4">DS-56</strain>
    </source>
</reference>
<dbReference type="Gene3D" id="2.60.120.260">
    <property type="entry name" value="Galactose-binding domain-like"/>
    <property type="match status" value="1"/>
</dbReference>
<dbReference type="Pfam" id="PF00578">
    <property type="entry name" value="AhpC-TSA"/>
    <property type="match status" value="1"/>
</dbReference>
<dbReference type="PROSITE" id="PS51352">
    <property type="entry name" value="THIOREDOXIN_2"/>
    <property type="match status" value="1"/>
</dbReference>
<name>A0A1E5XQ41_9HYPH</name>
<dbReference type="InterPro" id="IPR041017">
    <property type="entry name" value="Thioredoxin_10"/>
</dbReference>
<dbReference type="GO" id="GO:0016209">
    <property type="term" value="F:antioxidant activity"/>
    <property type="evidence" value="ECO:0007669"/>
    <property type="project" value="InterPro"/>
</dbReference>
<dbReference type="PANTHER" id="PTHR42852:SF13">
    <property type="entry name" value="PROTEIN DIPZ"/>
    <property type="match status" value="1"/>
</dbReference>
<evidence type="ECO:0000259" key="2">
    <source>
        <dbReference type="PROSITE" id="PS51352"/>
    </source>
</evidence>
<protein>
    <recommendedName>
        <fullName evidence="2">Thioredoxin domain-containing protein</fullName>
    </recommendedName>
</protein>
<dbReference type="Gene3D" id="3.40.30.10">
    <property type="entry name" value="Glutaredoxin"/>
    <property type="match status" value="1"/>
</dbReference>
<dbReference type="EMBL" id="LAJE02000189">
    <property type="protein sequence ID" value="OEO30708.1"/>
    <property type="molecule type" value="Genomic_DNA"/>
</dbReference>
<dbReference type="Proteomes" id="UP000095463">
    <property type="component" value="Unassembled WGS sequence"/>
</dbReference>
<feature type="region of interest" description="Disordered" evidence="1">
    <location>
        <begin position="1"/>
        <end position="30"/>
    </location>
</feature>
<evidence type="ECO:0000256" key="1">
    <source>
        <dbReference type="SAM" id="MobiDB-lite"/>
    </source>
</evidence>
<dbReference type="InterPro" id="IPR036249">
    <property type="entry name" value="Thioredoxin-like_sf"/>
</dbReference>
<sequence length="385" mass="41857">MRGSTGGPADLRSFNMTGQDTPMSQISDPTDRSRRLLCSGGLAFAAVQLTGCDVGPWASAEDQSMRRSNLPALSGATGWLNSPPLTSDGLKGKVVLADFWTYTCINWIRTLPYVRAWAEKYREHGLVVIGIHTPEFEFEKNVDNVRTAAKAMRVDYPIALDPDYSVWEAFSNHYWPAVYIADATGRIRHHQFGEGGYEDAERVIQQLLAEAGQLGVPGGLVSGQAEGVEVAADWDTLRSGETYVGYAQGTGFVSPETLATDQPRAYSAPTHLNLNTWALSGTWTVAASGIRSDAAGGRLSYRFQARDLHLVLGPSHKGATVRFRVTLDGQAPGDAHGVDIDAQGNGTVIQQRLYQLVRQPGVVSDRQFEVEFLDPGADVYVFTFG</sequence>
<dbReference type="SUPFAM" id="SSF52833">
    <property type="entry name" value="Thioredoxin-like"/>
    <property type="match status" value="1"/>
</dbReference>
<feature type="domain" description="Thioredoxin" evidence="2">
    <location>
        <begin position="59"/>
        <end position="209"/>
    </location>
</feature>
<dbReference type="Pfam" id="PF17991">
    <property type="entry name" value="Thioredoxin_10"/>
    <property type="match status" value="1"/>
</dbReference>
<comment type="caution">
    <text evidence="3">The sequence shown here is derived from an EMBL/GenBank/DDBJ whole genome shotgun (WGS) entry which is preliminary data.</text>
</comment>
<dbReference type="InterPro" id="IPR000866">
    <property type="entry name" value="AhpC/TSA"/>
</dbReference>
<organism evidence="3 4">
    <name type="scientific">Devosia insulae DS-56</name>
    <dbReference type="NCBI Taxonomy" id="1116389"/>
    <lineage>
        <taxon>Bacteria</taxon>
        <taxon>Pseudomonadati</taxon>
        <taxon>Pseudomonadota</taxon>
        <taxon>Alphaproteobacteria</taxon>
        <taxon>Hyphomicrobiales</taxon>
        <taxon>Devosiaceae</taxon>
        <taxon>Devosia</taxon>
    </lineage>
</organism>
<keyword evidence="4" id="KW-1185">Reference proteome</keyword>